<accession>A0ABQ0Z7X7</accession>
<dbReference type="InterPro" id="IPR000182">
    <property type="entry name" value="GNAT_dom"/>
</dbReference>
<evidence type="ECO:0000259" key="1">
    <source>
        <dbReference type="PROSITE" id="PS51186"/>
    </source>
</evidence>
<keyword evidence="3" id="KW-1185">Reference proteome</keyword>
<sequence length="298" mass="32524">MKVSDSLRVDAFSMHIGDIKDVELDQLHALSISVRWPHRAEDWEFLRQTGSGIVALDEIGRVMGSAMWFPHGDEFATVGMVITSPRLQTNGTGQWLMSRILDKVAGRRLSLSATRAARRLYLSLDFKPEKTVYQCQGEARIAKDFAPLPSDGTVRRLGADDLAAILRLDAIAFGADRSELVRRLYEQSIGYGLFRGADLQAFALCRPFGRGHVVGPVVASSDGDAIVVVEPHVAHHAGQFLRLDTQMESGDFASYVSQCGMLVYDTVLTMSLGNHPSNRNKASAGMAVTYALASQALG</sequence>
<dbReference type="Pfam" id="PF13508">
    <property type="entry name" value="Acetyltransf_7"/>
    <property type="match status" value="1"/>
</dbReference>
<dbReference type="InterPro" id="IPR052729">
    <property type="entry name" value="Acyl/Acetyltrans_Enzymes"/>
</dbReference>
<dbReference type="Gene3D" id="3.40.630.90">
    <property type="match status" value="1"/>
</dbReference>
<evidence type="ECO:0000313" key="3">
    <source>
        <dbReference type="Proteomes" id="UP000390335"/>
    </source>
</evidence>
<dbReference type="Pfam" id="PF18014">
    <property type="entry name" value="Acetyltransf_18"/>
    <property type="match status" value="1"/>
</dbReference>
<dbReference type="InterPro" id="IPR016181">
    <property type="entry name" value="Acyl_CoA_acyltransferase"/>
</dbReference>
<feature type="domain" description="N-acetyltransferase" evidence="1">
    <location>
        <begin position="14"/>
        <end position="147"/>
    </location>
</feature>
<protein>
    <submittedName>
        <fullName evidence="2">N-acetyltransferase</fullName>
    </submittedName>
</protein>
<dbReference type="PROSITE" id="PS51186">
    <property type="entry name" value="GNAT"/>
    <property type="match status" value="1"/>
</dbReference>
<dbReference type="EMBL" id="BLAJ01000004">
    <property type="protein sequence ID" value="GES51349.1"/>
    <property type="molecule type" value="Genomic_DNA"/>
</dbReference>
<dbReference type="InterPro" id="IPR041496">
    <property type="entry name" value="YitH/HolE_GNAT"/>
</dbReference>
<dbReference type="Gene3D" id="3.40.630.30">
    <property type="match status" value="1"/>
</dbReference>
<reference evidence="2 3" key="1">
    <citation type="journal article" date="2020" name="Genome Biol. Evol.">
        <title>Rhizobium dioscoreae sp. nov., a plant growth-promoting bacterium isolated from yam (Dioscorea species).</title>
        <authorList>
            <person name="Ouyabe M."/>
            <person name="Tanaka N."/>
            <person name="Shiwa Y."/>
            <person name="Fujita N."/>
            <person name="Kikuno H."/>
            <person name="Babil P."/>
            <person name="Shiwachi H."/>
        </authorList>
    </citation>
    <scope>NUCLEOTIDE SEQUENCE [LARGE SCALE GENOMIC DNA]</scope>
    <source>
        <strain evidence="2 3">S-93</strain>
    </source>
</reference>
<evidence type="ECO:0000313" key="2">
    <source>
        <dbReference type="EMBL" id="GES51349.1"/>
    </source>
</evidence>
<comment type="caution">
    <text evidence="2">The sequence shown here is derived from an EMBL/GenBank/DDBJ whole genome shotgun (WGS) entry which is preliminary data.</text>
</comment>
<proteinExistence type="predicted"/>
<gene>
    <name evidence="2" type="ORF">RsS93_39630</name>
</gene>
<organism evidence="2 3">
    <name type="scientific">Rhizobium dioscoreae</name>
    <dbReference type="NCBI Taxonomy" id="2653122"/>
    <lineage>
        <taxon>Bacteria</taxon>
        <taxon>Pseudomonadati</taxon>
        <taxon>Pseudomonadota</taxon>
        <taxon>Alphaproteobacteria</taxon>
        <taxon>Hyphomicrobiales</taxon>
        <taxon>Rhizobiaceae</taxon>
        <taxon>Rhizobium/Agrobacterium group</taxon>
        <taxon>Rhizobium</taxon>
    </lineage>
</organism>
<name>A0ABQ0Z7X7_9HYPH</name>
<dbReference type="PANTHER" id="PTHR47237">
    <property type="entry name" value="SLL0310 PROTEIN"/>
    <property type="match status" value="1"/>
</dbReference>
<dbReference type="Proteomes" id="UP000390335">
    <property type="component" value="Unassembled WGS sequence"/>
</dbReference>
<dbReference type="PANTHER" id="PTHR47237:SF2">
    <property type="entry name" value="BLL4206 PROTEIN"/>
    <property type="match status" value="1"/>
</dbReference>
<dbReference type="SUPFAM" id="SSF55729">
    <property type="entry name" value="Acyl-CoA N-acyltransferases (Nat)"/>
    <property type="match status" value="1"/>
</dbReference>